<feature type="domain" description="Thiamine pyrophosphate enzyme central" evidence="4">
    <location>
        <begin position="185"/>
        <end position="269"/>
    </location>
</feature>
<dbReference type="InterPro" id="IPR012001">
    <property type="entry name" value="Thiamin_PyroP_enz_TPP-bd_dom"/>
</dbReference>
<reference evidence="7 8" key="1">
    <citation type="journal article" date="2019" name="Int. J. Syst. Evol. Microbiol.">
        <title>Methanofervidicoccus abyssi gen. nov., sp. nov., a hydrogenotrophic methanogen, isolated from a hydrothermal vent chimney in the Mid-Cayman Spreading Center, the Caribbean Sea.</title>
        <authorList>
            <person name="Sakai S."/>
            <person name="Takaki Y."/>
            <person name="Miyazaki M."/>
            <person name="Ogawara M."/>
            <person name="Yanagawa K."/>
            <person name="Miyazaki J."/>
            <person name="Takai K."/>
        </authorList>
    </citation>
    <scope>NUCLEOTIDE SEQUENCE [LARGE SCALE GENOMIC DNA]</scope>
    <source>
        <strain evidence="7 8">HHB</strain>
    </source>
</reference>
<keyword evidence="8" id="KW-1185">Reference proteome</keyword>
<evidence type="ECO:0000256" key="2">
    <source>
        <dbReference type="ARBA" id="ARBA00023052"/>
    </source>
</evidence>
<dbReference type="Proteomes" id="UP000290527">
    <property type="component" value="Unassembled WGS sequence"/>
</dbReference>
<evidence type="ECO:0000259" key="4">
    <source>
        <dbReference type="Pfam" id="PF00205"/>
    </source>
</evidence>
<dbReference type="GO" id="GO:0030976">
    <property type="term" value="F:thiamine pyrophosphate binding"/>
    <property type="evidence" value="ECO:0007669"/>
    <property type="project" value="InterPro"/>
</dbReference>
<dbReference type="SUPFAM" id="SSF52467">
    <property type="entry name" value="DHS-like NAD/FAD-binding domain"/>
    <property type="match status" value="1"/>
</dbReference>
<dbReference type="PANTHER" id="PTHR18968:SF13">
    <property type="entry name" value="ACETOLACTATE SYNTHASE CATALYTIC SUBUNIT, MITOCHONDRIAL"/>
    <property type="match status" value="1"/>
</dbReference>
<evidence type="ECO:0000259" key="6">
    <source>
        <dbReference type="Pfam" id="PF02776"/>
    </source>
</evidence>
<dbReference type="InterPro" id="IPR029035">
    <property type="entry name" value="DHS-like_NAD/FAD-binding_dom"/>
</dbReference>
<evidence type="ECO:0000256" key="1">
    <source>
        <dbReference type="ARBA" id="ARBA00007812"/>
    </source>
</evidence>
<gene>
    <name evidence="7" type="ORF">MHHB_P0708</name>
</gene>
<dbReference type="GO" id="GO:0050660">
    <property type="term" value="F:flavin adenine dinucleotide binding"/>
    <property type="evidence" value="ECO:0007669"/>
    <property type="project" value="TreeGrafter"/>
</dbReference>
<protein>
    <submittedName>
        <fullName evidence="7">Acetolactate synthase I/II/III large subunit</fullName>
        <ecNumber evidence="7">2.2.1.6</ecNumber>
    </submittedName>
</protein>
<proteinExistence type="inferred from homology"/>
<name>A0A401HQF1_9EURY</name>
<dbReference type="Gene3D" id="3.40.50.970">
    <property type="match status" value="2"/>
</dbReference>
<dbReference type="Pfam" id="PF00205">
    <property type="entry name" value="TPP_enzyme_M"/>
    <property type="match status" value="1"/>
</dbReference>
<evidence type="ECO:0000313" key="8">
    <source>
        <dbReference type="Proteomes" id="UP000290527"/>
    </source>
</evidence>
<dbReference type="InterPro" id="IPR011766">
    <property type="entry name" value="TPP_enzyme_TPP-bd"/>
</dbReference>
<keyword evidence="7" id="KW-0808">Transferase</keyword>
<dbReference type="GO" id="GO:0003984">
    <property type="term" value="F:acetolactate synthase activity"/>
    <property type="evidence" value="ECO:0007669"/>
    <property type="project" value="UniProtKB-EC"/>
</dbReference>
<dbReference type="InterPro" id="IPR045229">
    <property type="entry name" value="TPP_enz"/>
</dbReference>
<dbReference type="EC" id="2.2.1.6" evidence="7"/>
<dbReference type="GO" id="GO:0044272">
    <property type="term" value="P:sulfur compound biosynthetic process"/>
    <property type="evidence" value="ECO:0007669"/>
    <property type="project" value="UniProtKB-ARBA"/>
</dbReference>
<comment type="similarity">
    <text evidence="1 3">Belongs to the TPP enzyme family.</text>
</comment>
<evidence type="ECO:0000256" key="3">
    <source>
        <dbReference type="RuleBase" id="RU362132"/>
    </source>
</evidence>
<dbReference type="GO" id="GO:0009097">
    <property type="term" value="P:isoleucine biosynthetic process"/>
    <property type="evidence" value="ECO:0007669"/>
    <property type="project" value="TreeGrafter"/>
</dbReference>
<dbReference type="AlphaFoldDB" id="A0A401HQF1"/>
<keyword evidence="2 3" id="KW-0786">Thiamine pyrophosphate</keyword>
<dbReference type="GO" id="GO:0009099">
    <property type="term" value="P:L-valine biosynthetic process"/>
    <property type="evidence" value="ECO:0007669"/>
    <property type="project" value="TreeGrafter"/>
</dbReference>
<dbReference type="SUPFAM" id="SSF52518">
    <property type="entry name" value="Thiamin diphosphate-binding fold (THDP-binding)"/>
    <property type="match status" value="2"/>
</dbReference>
<feature type="domain" description="Thiamine pyrophosphate enzyme TPP-binding" evidence="5">
    <location>
        <begin position="344"/>
        <end position="480"/>
    </location>
</feature>
<dbReference type="GO" id="GO:0005948">
    <property type="term" value="C:acetolactate synthase complex"/>
    <property type="evidence" value="ECO:0007669"/>
    <property type="project" value="TreeGrafter"/>
</dbReference>
<feature type="domain" description="Thiamine pyrophosphate enzyme N-terminal TPP-binding" evidence="6">
    <location>
        <begin position="1"/>
        <end position="115"/>
    </location>
</feature>
<dbReference type="RefSeq" id="WP_131007250.1">
    <property type="nucleotide sequence ID" value="NZ_BFAX01000003.1"/>
</dbReference>
<comment type="caution">
    <text evidence="7">The sequence shown here is derived from an EMBL/GenBank/DDBJ whole genome shotgun (WGS) entry which is preliminary data.</text>
</comment>
<dbReference type="GO" id="GO:0000287">
    <property type="term" value="F:magnesium ion binding"/>
    <property type="evidence" value="ECO:0007669"/>
    <property type="project" value="InterPro"/>
</dbReference>
<dbReference type="InterPro" id="IPR012000">
    <property type="entry name" value="Thiamin_PyroP_enz_cen_dom"/>
</dbReference>
<accession>A0A401HQF1</accession>
<dbReference type="PANTHER" id="PTHR18968">
    <property type="entry name" value="THIAMINE PYROPHOSPHATE ENZYMES"/>
    <property type="match status" value="1"/>
</dbReference>
<evidence type="ECO:0000259" key="5">
    <source>
        <dbReference type="Pfam" id="PF02775"/>
    </source>
</evidence>
<dbReference type="CDD" id="cd07035">
    <property type="entry name" value="TPP_PYR_POX_like"/>
    <property type="match status" value="1"/>
</dbReference>
<evidence type="ECO:0000313" key="7">
    <source>
        <dbReference type="EMBL" id="GBF36478.1"/>
    </source>
</evidence>
<sequence>MKFSDYIVDFLLDRGIKTVFSYPGEQIIDIYKGLEDSSIRNILVRHEQGAVHMADGYARITNYVGVCLVTAGPGATNLTTGIFTAYKDSSSILAITGRCKRKYINKNYFQEITIDFLNIYRGYFVDKPDPNIIVRAFNECLNSKKPVSLNIPKDIGSMEIIVDNNYNENNNLKEKIKIIEDNRDVKKPLILIGQGIYGTLKYRDLMKINKILKKLNIPLVTTFPARGVVEETHNYNLGLVGRRGTPTANRYLLESNKIISIGTSLSYNTIPEGIRENTLKKITPLNVRINSLDDIKCIVEEIEKTFPEVESPEKDTFILDLGDYSSKVLEILKNIPEDSIVVTDAGNHTVFVSLLRMCKLPRSIISSHGMGTMGFGLPASIGVKLGCIDYNIQREVISISGDGGFQMNLQELSTLEENNLKILLIVMKNNKLNSFCRLKNPDFNKIADGYGIDNIYIEDIDDIKPNIRYYLRKNKPYLMVVECEDEKLPEPFLQ</sequence>
<dbReference type="Gene3D" id="3.40.50.1220">
    <property type="entry name" value="TPP-binding domain"/>
    <property type="match status" value="1"/>
</dbReference>
<dbReference type="EMBL" id="BFAX01000003">
    <property type="protein sequence ID" value="GBF36478.1"/>
    <property type="molecule type" value="Genomic_DNA"/>
</dbReference>
<dbReference type="OrthoDB" id="6837at2157"/>
<dbReference type="Pfam" id="PF02775">
    <property type="entry name" value="TPP_enzyme_C"/>
    <property type="match status" value="1"/>
</dbReference>
<dbReference type="InterPro" id="IPR029061">
    <property type="entry name" value="THDP-binding"/>
</dbReference>
<dbReference type="Pfam" id="PF02776">
    <property type="entry name" value="TPP_enzyme_N"/>
    <property type="match status" value="1"/>
</dbReference>
<organism evidence="7 8">
    <name type="scientific">Methanofervidicoccus abyssi</name>
    <dbReference type="NCBI Taxonomy" id="2082189"/>
    <lineage>
        <taxon>Archaea</taxon>
        <taxon>Methanobacteriati</taxon>
        <taxon>Methanobacteriota</taxon>
        <taxon>Methanomada group</taxon>
        <taxon>Methanococci</taxon>
        <taxon>Methanococcales</taxon>
        <taxon>Methanofervidicoccus</taxon>
    </lineage>
</organism>